<feature type="compositionally biased region" description="Basic and acidic residues" evidence="1">
    <location>
        <begin position="172"/>
        <end position="191"/>
    </location>
</feature>
<dbReference type="Proteomes" id="UP000584642">
    <property type="component" value="Unassembled WGS sequence"/>
</dbReference>
<protein>
    <submittedName>
        <fullName evidence="2">Uncharacterized protein</fullName>
    </submittedName>
</protein>
<evidence type="ECO:0000256" key="1">
    <source>
        <dbReference type="SAM" id="MobiDB-lite"/>
    </source>
</evidence>
<organism evidence="2 3">
    <name type="scientific">Azospirillum oleiclasticum</name>
    <dbReference type="NCBI Taxonomy" id="2735135"/>
    <lineage>
        <taxon>Bacteria</taxon>
        <taxon>Pseudomonadati</taxon>
        <taxon>Pseudomonadota</taxon>
        <taxon>Alphaproteobacteria</taxon>
        <taxon>Rhodospirillales</taxon>
        <taxon>Azospirillaceae</taxon>
        <taxon>Azospirillum</taxon>
    </lineage>
</organism>
<gene>
    <name evidence="2" type="ORF">HND93_28025</name>
</gene>
<keyword evidence="3" id="KW-1185">Reference proteome</keyword>
<evidence type="ECO:0000313" key="3">
    <source>
        <dbReference type="Proteomes" id="UP000584642"/>
    </source>
</evidence>
<comment type="caution">
    <text evidence="2">The sequence shown here is derived from an EMBL/GenBank/DDBJ whole genome shotgun (WGS) entry which is preliminary data.</text>
</comment>
<feature type="region of interest" description="Disordered" evidence="1">
    <location>
        <begin position="172"/>
        <end position="206"/>
    </location>
</feature>
<dbReference type="RefSeq" id="WP_180285339.1">
    <property type="nucleotide sequence ID" value="NZ_JABFDB010000028.1"/>
</dbReference>
<reference evidence="2 3" key="1">
    <citation type="submission" date="2020-05" db="EMBL/GenBank/DDBJ databases">
        <title>Azospirillum oleiclasticum sp. nov, a nitrogen-fixing and heavy crude oil-emulsifying bacterium isolated from the crude oil of Yumen Oilfield.</title>
        <authorList>
            <person name="Wu D."/>
            <person name="Cai M."/>
            <person name="Zhang X."/>
        </authorList>
    </citation>
    <scope>NUCLEOTIDE SEQUENCE [LARGE SCALE GENOMIC DNA]</scope>
    <source>
        <strain evidence="2 3">ROY-1-1-2</strain>
    </source>
</reference>
<proteinExistence type="predicted"/>
<sequence length="206" mass="22991">MAFVCTLDGNTRFEFMQDGPSAVVIVRVGCDHEEGANWFVHVGLDVMAGGDLEYFFRLWRVDAFSGRETAYNSGRETAHAIHGDDRTEVLKAALMATRLLLEHAQPDRVYRVTYDASPPDSALEKHHAISDVFYSCGYRVFRYDEFHGQRMWWMERDTVAGVDQRGESCLDRAVDGGCDEPRDADTRDGRDGGTGSAASEPLAVES</sequence>
<name>A0ABX2TGS6_9PROT</name>
<evidence type="ECO:0000313" key="2">
    <source>
        <dbReference type="EMBL" id="NYZ23564.1"/>
    </source>
</evidence>
<accession>A0ABX2TGS6</accession>
<dbReference type="EMBL" id="JABFDB010000028">
    <property type="protein sequence ID" value="NYZ23564.1"/>
    <property type="molecule type" value="Genomic_DNA"/>
</dbReference>